<sequence length="293" mass="34551">MRVFISHSSKDKEIIDKFVDVIKYLGVEVFYSSKNETNSIEAGECFYKKILKEITECNFIIAMLSEDFYKSTPSQIEMGMAYALKKDIKPIIIDRNSNYRDLLKGIFTSNNRAYNIYDKEEMSELLSGMTENPAKRIIDIYKCAERIGEISLVIESSFEKEDIRAVIKEHDNSILNFLDDGEFNTNEYLFLKYMWENRKYNLEYGWQLEKGAHSFKNWINNNYELIGEKDAYKNILDHFKSLGLLDEMEYTSNNNVRMYKLKDVYIRELSKIYKNNPGIINDECDNAIFIMPF</sequence>
<proteinExistence type="predicted"/>
<dbReference type="RefSeq" id="WP_185164794.1">
    <property type="nucleotide sequence ID" value="NZ_JACKWY010000007.1"/>
</dbReference>
<comment type="caution">
    <text evidence="2">The sequence shown here is derived from an EMBL/GenBank/DDBJ whole genome shotgun (WGS) entry which is preliminary data.</text>
</comment>
<dbReference type="InterPro" id="IPR000157">
    <property type="entry name" value="TIR_dom"/>
</dbReference>
<dbReference type="Proteomes" id="UP000585258">
    <property type="component" value="Unassembled WGS sequence"/>
</dbReference>
<dbReference type="SUPFAM" id="SSF52200">
    <property type="entry name" value="Toll/Interleukin receptor TIR domain"/>
    <property type="match status" value="1"/>
</dbReference>
<dbReference type="PROSITE" id="PS50104">
    <property type="entry name" value="TIR"/>
    <property type="match status" value="1"/>
</dbReference>
<evidence type="ECO:0000313" key="2">
    <source>
        <dbReference type="EMBL" id="MBB6715571.1"/>
    </source>
</evidence>
<evidence type="ECO:0000313" key="3">
    <source>
        <dbReference type="Proteomes" id="UP000585258"/>
    </source>
</evidence>
<dbReference type="GO" id="GO:0007165">
    <property type="term" value="P:signal transduction"/>
    <property type="evidence" value="ECO:0007669"/>
    <property type="project" value="InterPro"/>
</dbReference>
<dbReference type="Pfam" id="PF13676">
    <property type="entry name" value="TIR_2"/>
    <property type="match status" value="1"/>
</dbReference>
<evidence type="ECO:0000259" key="1">
    <source>
        <dbReference type="PROSITE" id="PS50104"/>
    </source>
</evidence>
<name>A0A7X0SHF2_9CLOT</name>
<reference evidence="2 3" key="1">
    <citation type="submission" date="2020-08" db="EMBL/GenBank/DDBJ databases">
        <title>Clostridia isolated from Swiss meat.</title>
        <authorList>
            <person name="Wambui J."/>
            <person name="Stevens M.J.A."/>
            <person name="Stephan R."/>
        </authorList>
    </citation>
    <scope>NUCLEOTIDE SEQUENCE [LARGE SCALE GENOMIC DNA]</scope>
    <source>
        <strain evidence="2 3">CM001</strain>
    </source>
</reference>
<accession>A0A7X0SHF2</accession>
<feature type="domain" description="TIR" evidence="1">
    <location>
        <begin position="1"/>
        <end position="137"/>
    </location>
</feature>
<protein>
    <submittedName>
        <fullName evidence="2">Toll/interleukin-1 receptor domain-containing protein</fullName>
    </submittedName>
</protein>
<dbReference type="EMBL" id="JACKWY010000007">
    <property type="protein sequence ID" value="MBB6715571.1"/>
    <property type="molecule type" value="Genomic_DNA"/>
</dbReference>
<organism evidence="2 3">
    <name type="scientific">Clostridium gasigenes</name>
    <dbReference type="NCBI Taxonomy" id="94869"/>
    <lineage>
        <taxon>Bacteria</taxon>
        <taxon>Bacillati</taxon>
        <taxon>Bacillota</taxon>
        <taxon>Clostridia</taxon>
        <taxon>Eubacteriales</taxon>
        <taxon>Clostridiaceae</taxon>
        <taxon>Clostridium</taxon>
    </lineage>
</organism>
<dbReference type="AlphaFoldDB" id="A0A7X0SHF2"/>
<keyword evidence="2" id="KW-0675">Receptor</keyword>
<gene>
    <name evidence="2" type="ORF">H7E68_12735</name>
</gene>
<dbReference type="InterPro" id="IPR035897">
    <property type="entry name" value="Toll_tir_struct_dom_sf"/>
</dbReference>
<dbReference type="Gene3D" id="3.40.50.10140">
    <property type="entry name" value="Toll/interleukin-1 receptor homology (TIR) domain"/>
    <property type="match status" value="1"/>
</dbReference>